<proteinExistence type="predicted"/>
<organism evidence="1 2">
    <name type="scientific">Dimorphilus gyrociliatus</name>
    <dbReference type="NCBI Taxonomy" id="2664684"/>
    <lineage>
        <taxon>Eukaryota</taxon>
        <taxon>Metazoa</taxon>
        <taxon>Spiralia</taxon>
        <taxon>Lophotrochozoa</taxon>
        <taxon>Annelida</taxon>
        <taxon>Polychaeta</taxon>
        <taxon>Polychaeta incertae sedis</taxon>
        <taxon>Dinophilidae</taxon>
        <taxon>Dimorphilus</taxon>
    </lineage>
</organism>
<name>A0A7I8WFD8_9ANNE</name>
<dbReference type="AlphaFoldDB" id="A0A7I8WFD8"/>
<evidence type="ECO:0000313" key="1">
    <source>
        <dbReference type="EMBL" id="CAD5126916.1"/>
    </source>
</evidence>
<accession>A0A7I8WFD8</accession>
<keyword evidence="2" id="KW-1185">Reference proteome</keyword>
<protein>
    <submittedName>
        <fullName evidence="1">Uncharacterized protein</fullName>
    </submittedName>
</protein>
<sequence length="174" mass="20101">MLSKERLSFNYHRENIQTLFMKESEMLPMCAQQQGLSSFASKETLQIELADQQKKTKAVQKLLDYLSEISIDKTLKILKTISDKGNEQAGQLREKVKDQTSVWHILVAATKEQRMNDCCMISLLPFGGTKQVRIEDINTPIKMLKTTSENIIERKLVDTEVTCDNFFKIFYKKS</sequence>
<comment type="caution">
    <text evidence="1">The sequence shown here is derived from an EMBL/GenBank/DDBJ whole genome shotgun (WGS) entry which is preliminary data.</text>
</comment>
<gene>
    <name evidence="1" type="ORF">DGYR_LOCUS14133</name>
</gene>
<evidence type="ECO:0000313" key="2">
    <source>
        <dbReference type="Proteomes" id="UP000549394"/>
    </source>
</evidence>
<dbReference type="EMBL" id="CAJFCJ010000103">
    <property type="protein sequence ID" value="CAD5126916.1"/>
    <property type="molecule type" value="Genomic_DNA"/>
</dbReference>
<reference evidence="1 2" key="1">
    <citation type="submission" date="2020-08" db="EMBL/GenBank/DDBJ databases">
        <authorList>
            <person name="Hejnol A."/>
        </authorList>
    </citation>
    <scope>NUCLEOTIDE SEQUENCE [LARGE SCALE GENOMIC DNA]</scope>
</reference>
<dbReference type="Proteomes" id="UP000549394">
    <property type="component" value="Unassembled WGS sequence"/>
</dbReference>